<dbReference type="InterPro" id="IPR010227">
    <property type="entry name" value="NADH_Q_OxRdtase_chainM/4"/>
</dbReference>
<evidence type="ECO:0000256" key="4">
    <source>
        <dbReference type="ARBA" id="ARBA00022692"/>
    </source>
</evidence>
<dbReference type="InterPro" id="IPR003918">
    <property type="entry name" value="NADH_UbQ_OxRdtase"/>
</dbReference>
<evidence type="ECO:0000256" key="10">
    <source>
        <dbReference type="SAM" id="Phobius"/>
    </source>
</evidence>
<evidence type="ECO:0000256" key="9">
    <source>
        <dbReference type="RuleBase" id="RU000320"/>
    </source>
</evidence>
<dbReference type="GO" id="GO:0003954">
    <property type="term" value="F:NADH dehydrogenase activity"/>
    <property type="evidence" value="ECO:0007669"/>
    <property type="project" value="TreeGrafter"/>
</dbReference>
<comment type="subcellular location">
    <subcellularLocation>
        <location evidence="1">Endomembrane system</location>
        <topology evidence="1">Multi-pass membrane protein</topology>
    </subcellularLocation>
    <subcellularLocation>
        <location evidence="9">Membrane</location>
        <topology evidence="9">Multi-pass membrane protein</topology>
    </subcellularLocation>
</comment>
<keyword evidence="4 9" id="KW-0812">Transmembrane</keyword>
<evidence type="ECO:0000256" key="3">
    <source>
        <dbReference type="ARBA" id="ARBA00019906"/>
    </source>
</evidence>
<keyword evidence="13" id="KW-1185">Reference proteome</keyword>
<feature type="transmembrane region" description="Helical" evidence="10">
    <location>
        <begin position="38"/>
        <end position="57"/>
    </location>
</feature>
<feature type="domain" description="NADH:quinone oxidoreductase/Mrp antiporter transmembrane" evidence="11">
    <location>
        <begin position="159"/>
        <end position="426"/>
    </location>
</feature>
<dbReference type="PANTHER" id="PTHR43507:SF1">
    <property type="entry name" value="NADH-UBIQUINONE OXIDOREDUCTASE CHAIN 4"/>
    <property type="match status" value="1"/>
</dbReference>
<dbReference type="GO" id="GO:0012505">
    <property type="term" value="C:endomembrane system"/>
    <property type="evidence" value="ECO:0007669"/>
    <property type="project" value="UniProtKB-SubCell"/>
</dbReference>
<dbReference type="GO" id="GO:0016020">
    <property type="term" value="C:membrane"/>
    <property type="evidence" value="ECO:0007669"/>
    <property type="project" value="UniProtKB-SubCell"/>
</dbReference>
<feature type="transmembrane region" description="Helical" evidence="10">
    <location>
        <begin position="139"/>
        <end position="160"/>
    </location>
</feature>
<dbReference type="NCBIfam" id="TIGR01972">
    <property type="entry name" value="NDH_I_M"/>
    <property type="match status" value="1"/>
</dbReference>
<evidence type="ECO:0000313" key="12">
    <source>
        <dbReference type="EMBL" id="SCZ66981.1"/>
    </source>
</evidence>
<feature type="transmembrane region" description="Helical" evidence="10">
    <location>
        <begin position="251"/>
        <end position="273"/>
    </location>
</feature>
<feature type="transmembrane region" description="Helical" evidence="10">
    <location>
        <begin position="311"/>
        <end position="331"/>
    </location>
</feature>
<feature type="transmembrane region" description="Helical" evidence="10">
    <location>
        <begin position="172"/>
        <end position="192"/>
    </location>
</feature>
<accession>A0A1G5R0G6</accession>
<feature type="transmembrane region" description="Helical" evidence="10">
    <location>
        <begin position="337"/>
        <end position="360"/>
    </location>
</feature>
<dbReference type="GO" id="GO:0015990">
    <property type="term" value="P:electron transport coupled proton transport"/>
    <property type="evidence" value="ECO:0007669"/>
    <property type="project" value="TreeGrafter"/>
</dbReference>
<feature type="transmembrane region" description="Helical" evidence="10">
    <location>
        <begin position="204"/>
        <end position="230"/>
    </location>
</feature>
<gene>
    <name evidence="12" type="ORF">SAMN03097708_03056</name>
</gene>
<keyword evidence="6 10" id="KW-0472">Membrane</keyword>
<evidence type="ECO:0000256" key="8">
    <source>
        <dbReference type="ARBA" id="ARBA00032798"/>
    </source>
</evidence>
<dbReference type="GO" id="GO:0042773">
    <property type="term" value="P:ATP synthesis coupled electron transport"/>
    <property type="evidence" value="ECO:0007669"/>
    <property type="project" value="InterPro"/>
</dbReference>
<dbReference type="STRING" id="415747.SAMN03097708_03056"/>
<proteinExistence type="inferred from homology"/>
<feature type="transmembrane region" description="Helical" evidence="10">
    <location>
        <begin position="459"/>
        <end position="480"/>
    </location>
</feature>
<reference evidence="12 13" key="1">
    <citation type="submission" date="2016-10" db="EMBL/GenBank/DDBJ databases">
        <authorList>
            <person name="de Groot N.N."/>
        </authorList>
    </citation>
    <scope>NUCLEOTIDE SEQUENCE [LARGE SCALE GENOMIC DNA]</scope>
    <source>
        <strain evidence="12 13">HLD2</strain>
    </source>
</reference>
<dbReference type="PANTHER" id="PTHR43507">
    <property type="entry name" value="NADH-UBIQUINONE OXIDOREDUCTASE CHAIN 4"/>
    <property type="match status" value="1"/>
</dbReference>
<dbReference type="GO" id="GO:0008137">
    <property type="term" value="F:NADH dehydrogenase (ubiquinone) activity"/>
    <property type="evidence" value="ECO:0007669"/>
    <property type="project" value="InterPro"/>
</dbReference>
<feature type="transmembrane region" description="Helical" evidence="10">
    <location>
        <begin position="417"/>
        <end position="438"/>
    </location>
</feature>
<dbReference type="AlphaFoldDB" id="A0A1G5R0G6"/>
<keyword evidence="5 10" id="KW-1133">Transmembrane helix</keyword>
<dbReference type="RefSeq" id="WP_175452613.1">
    <property type="nucleotide sequence ID" value="NZ_FMWD01000013.1"/>
</dbReference>
<evidence type="ECO:0000256" key="7">
    <source>
        <dbReference type="ARBA" id="ARBA00031584"/>
    </source>
</evidence>
<comment type="similarity">
    <text evidence="2">Belongs to the complex I subunit 4 family.</text>
</comment>
<evidence type="ECO:0000256" key="1">
    <source>
        <dbReference type="ARBA" id="ARBA00004127"/>
    </source>
</evidence>
<organism evidence="12 13">
    <name type="scientific">Thiohalomonas denitrificans</name>
    <dbReference type="NCBI Taxonomy" id="415747"/>
    <lineage>
        <taxon>Bacteria</taxon>
        <taxon>Pseudomonadati</taxon>
        <taxon>Pseudomonadota</taxon>
        <taxon>Gammaproteobacteria</taxon>
        <taxon>Thiohalomonadales</taxon>
        <taxon>Thiohalomonadaceae</taxon>
        <taxon>Thiohalomonas</taxon>
    </lineage>
</organism>
<sequence length="502" mass="54262">MMEIAWSQHAPYPLLALLQLLPLAGALLLWVARERLSVTWVARGVAFAELLLAWDLYRRIELGTADFQFAERVDLFGPFAYHAAADGITVLFVLLAALLGFLLTIYATVRRLADIPLLLTVILAVESVLISLLCTVDLLWFTLATAVELGLVGLVLWRWAISPEKGFALVRFFQFQGSGLLLLLAGTLTAGWSHADATGVWSFALIDLSAVPVTGTLGTVVFFLLFYGLAVRTPLFPMHGWLPTVAHHGNVAVAPTFLLGVKVGIYGLVRFVFPITPEAVAEWHGYAVGFAVVGVFFGAFLAFLQSNLRRLIAFAVVSHTSLVALGLFTLHHAAFQGAVLLAINFGLAATAMLFMVGFVYRRTRTTALARLGGLFDRIPFIGLAFFIAGLAIVGMPGTPGFDAAHLVFEAAIERFGALLTVAAALGNVLAAGFLLWAFQRAFLAPTTEDQAGRTIEPTTPMEFLVAATVIIVLLFAGFYMEPWLDLVDAPLRALSENFTGAH</sequence>
<dbReference type="Pfam" id="PF00361">
    <property type="entry name" value="Proton_antipo_M"/>
    <property type="match status" value="1"/>
</dbReference>
<evidence type="ECO:0000313" key="13">
    <source>
        <dbReference type="Proteomes" id="UP000199648"/>
    </source>
</evidence>
<name>A0A1G5R0G6_9GAMM</name>
<evidence type="ECO:0000256" key="6">
    <source>
        <dbReference type="ARBA" id="ARBA00023136"/>
    </source>
</evidence>
<evidence type="ECO:0000259" key="11">
    <source>
        <dbReference type="Pfam" id="PF00361"/>
    </source>
</evidence>
<evidence type="ECO:0000256" key="5">
    <source>
        <dbReference type="ARBA" id="ARBA00022989"/>
    </source>
</evidence>
<dbReference type="InterPro" id="IPR001750">
    <property type="entry name" value="ND/Mrp_TM"/>
</dbReference>
<feature type="transmembrane region" description="Helical" evidence="10">
    <location>
        <begin position="285"/>
        <end position="304"/>
    </location>
</feature>
<dbReference type="EMBL" id="FMWD01000013">
    <property type="protein sequence ID" value="SCZ66981.1"/>
    <property type="molecule type" value="Genomic_DNA"/>
</dbReference>
<dbReference type="Proteomes" id="UP000199648">
    <property type="component" value="Unassembled WGS sequence"/>
</dbReference>
<feature type="transmembrane region" description="Helical" evidence="10">
    <location>
        <begin position="380"/>
        <end position="397"/>
    </location>
</feature>
<feature type="transmembrane region" description="Helical" evidence="10">
    <location>
        <begin position="12"/>
        <end position="31"/>
    </location>
</feature>
<dbReference type="GO" id="GO:0048039">
    <property type="term" value="F:ubiquinone binding"/>
    <property type="evidence" value="ECO:0007669"/>
    <property type="project" value="TreeGrafter"/>
</dbReference>
<feature type="transmembrane region" description="Helical" evidence="10">
    <location>
        <begin position="115"/>
        <end position="133"/>
    </location>
</feature>
<evidence type="ECO:0000256" key="2">
    <source>
        <dbReference type="ARBA" id="ARBA00009025"/>
    </source>
</evidence>
<feature type="transmembrane region" description="Helical" evidence="10">
    <location>
        <begin position="79"/>
        <end position="103"/>
    </location>
</feature>
<protein>
    <recommendedName>
        <fullName evidence="3">NADH-quinone oxidoreductase subunit M</fullName>
    </recommendedName>
    <alternativeName>
        <fullName evidence="7">NADH dehydrogenase I subunit M</fullName>
    </alternativeName>
    <alternativeName>
        <fullName evidence="8">NDH-1 subunit M</fullName>
    </alternativeName>
</protein>